<organism evidence="1 2">
    <name type="scientific">Sanguibacter hominis ATCC BAA-789</name>
    <dbReference type="NCBI Taxonomy" id="1312740"/>
    <lineage>
        <taxon>Bacteria</taxon>
        <taxon>Bacillati</taxon>
        <taxon>Actinomycetota</taxon>
        <taxon>Actinomycetes</taxon>
        <taxon>Micrococcales</taxon>
        <taxon>Sanguibacteraceae</taxon>
        <taxon>Sanguibacter</taxon>
    </lineage>
</organism>
<sequence>MVHNQGVLEVRRVLTAAATLVLVAATSIVVATPSSALDCTPRKAAPRMGCEASAVINVTKKINQKGRELGSCYVDTKGGTCTVNASGTVTRSVQTGVGVPISFVTANLGITGSVSYTISTSCTSGKLPVGSTYTAWARYTEYRYQVQHIAKYAGAPKGVQTSGWLTARVPVPGGIYCG</sequence>
<dbReference type="AlphaFoldDB" id="A0A9X5FB80"/>
<proteinExistence type="predicted"/>
<evidence type="ECO:0000313" key="1">
    <source>
        <dbReference type="EMBL" id="NKX91827.1"/>
    </source>
</evidence>
<gene>
    <name evidence="1" type="ORF">HF995_00805</name>
</gene>
<comment type="caution">
    <text evidence="1">The sequence shown here is derived from an EMBL/GenBank/DDBJ whole genome shotgun (WGS) entry which is preliminary data.</text>
</comment>
<keyword evidence="2" id="KW-1185">Reference proteome</keyword>
<dbReference type="EMBL" id="JAAXOW010000001">
    <property type="protein sequence ID" value="NKX91827.1"/>
    <property type="molecule type" value="Genomic_DNA"/>
</dbReference>
<evidence type="ECO:0000313" key="2">
    <source>
        <dbReference type="Proteomes" id="UP000774283"/>
    </source>
</evidence>
<protein>
    <submittedName>
        <fullName evidence="1">Uncharacterized protein</fullName>
    </submittedName>
</protein>
<dbReference type="RefSeq" id="WP_168445945.1">
    <property type="nucleotide sequence ID" value="NZ_JAAXOW010000001.1"/>
</dbReference>
<reference evidence="1 2" key="1">
    <citation type="submission" date="2020-04" db="EMBL/GenBank/DDBJ databases">
        <title>MicrobeNet Type strains.</title>
        <authorList>
            <person name="Nicholson A.C."/>
        </authorList>
    </citation>
    <scope>NUCLEOTIDE SEQUENCE [LARGE SCALE GENOMIC DNA]</scope>
    <source>
        <strain evidence="1 2">ATCC BAA-789</strain>
    </source>
</reference>
<accession>A0A9X5FB80</accession>
<name>A0A9X5FB80_9MICO</name>
<dbReference type="Proteomes" id="UP000774283">
    <property type="component" value="Unassembled WGS sequence"/>
</dbReference>